<dbReference type="FunFam" id="1.20.1250.20:FF:000122">
    <property type="entry name" value="D-xylose transporter XylE"/>
    <property type="match status" value="1"/>
</dbReference>
<evidence type="ECO:0000256" key="6">
    <source>
        <dbReference type="ARBA" id="ARBA00022692"/>
    </source>
</evidence>
<feature type="transmembrane region" description="Helical" evidence="10">
    <location>
        <begin position="140"/>
        <end position="159"/>
    </location>
</feature>
<dbReference type="STRING" id="1349421.OI18_11970"/>
<feature type="transmembrane region" description="Helical" evidence="10">
    <location>
        <begin position="315"/>
        <end position="336"/>
    </location>
</feature>
<evidence type="ECO:0000256" key="9">
    <source>
        <dbReference type="RuleBase" id="RU003346"/>
    </source>
</evidence>
<feature type="transmembrane region" description="Helical" evidence="10">
    <location>
        <begin position="287"/>
        <end position="308"/>
    </location>
</feature>
<dbReference type="EMBL" id="JSVC01000013">
    <property type="protein sequence ID" value="KIC94459.1"/>
    <property type="molecule type" value="Genomic_DNA"/>
</dbReference>
<dbReference type="GO" id="GO:0022857">
    <property type="term" value="F:transmembrane transporter activity"/>
    <property type="evidence" value="ECO:0007669"/>
    <property type="project" value="InterPro"/>
</dbReference>
<feature type="transmembrane region" description="Helical" evidence="10">
    <location>
        <begin position="377"/>
        <end position="400"/>
    </location>
</feature>
<evidence type="ECO:0000256" key="8">
    <source>
        <dbReference type="ARBA" id="ARBA00023136"/>
    </source>
</evidence>
<gene>
    <name evidence="12" type="ORF">OI18_11970</name>
</gene>
<evidence type="ECO:0000313" key="12">
    <source>
        <dbReference type="EMBL" id="KIC94459.1"/>
    </source>
</evidence>
<evidence type="ECO:0000256" key="5">
    <source>
        <dbReference type="ARBA" id="ARBA00022597"/>
    </source>
</evidence>
<evidence type="ECO:0000256" key="10">
    <source>
        <dbReference type="SAM" id="Phobius"/>
    </source>
</evidence>
<keyword evidence="3 9" id="KW-0813">Transport</keyword>
<dbReference type="AlphaFoldDB" id="A0A0C1IVD2"/>
<comment type="subcellular location">
    <subcellularLocation>
        <location evidence="1">Cell membrane</location>
        <topology evidence="1">Multi-pass membrane protein</topology>
    </subcellularLocation>
</comment>
<dbReference type="InterPro" id="IPR036259">
    <property type="entry name" value="MFS_trans_sf"/>
</dbReference>
<feature type="transmembrane region" description="Helical" evidence="10">
    <location>
        <begin position="342"/>
        <end position="365"/>
    </location>
</feature>
<dbReference type="Gene3D" id="1.20.1250.20">
    <property type="entry name" value="MFS general substrate transporter like domains"/>
    <property type="match status" value="1"/>
</dbReference>
<keyword evidence="5" id="KW-0762">Sugar transport</keyword>
<evidence type="ECO:0000313" key="13">
    <source>
        <dbReference type="Proteomes" id="UP000031408"/>
    </source>
</evidence>
<dbReference type="PANTHER" id="PTHR48020:SF12">
    <property type="entry name" value="PROTON MYO-INOSITOL COTRANSPORTER"/>
    <property type="match status" value="1"/>
</dbReference>
<feature type="transmembrane region" description="Helical" evidence="10">
    <location>
        <begin position="171"/>
        <end position="190"/>
    </location>
</feature>
<proteinExistence type="inferred from homology"/>
<keyword evidence="7 10" id="KW-1133">Transmembrane helix</keyword>
<sequence>MYREPKVNTAYVTGISFISAMGGYLFGFDFAVISGALPFLQKEFNLNAYWEGFATGSLALGAIAGCLLAGVVSGKYGRKPGLLLAAVIFILSSLAMAFAPGRDFFIASRFAAGIGVGMASMLSPMYIAEVSPAHFRGRMVAINQLTIVIGILVTNLVNYSLRNQGVDAWRWMFGLGSIPSALFFAGSLWLPESPRWLVRAGKKDRASAVLSRIGGSDYAANTLGSIEASFTGEGRFDYRSVFHSAVLPAVLIGIGLAVFQQLCGINVVFNYTTKIFASIGASQDDQLLQTVFIGGVNLLFTLLAMLLVDKLGRKPLMLIGAGGLALLYLVVVQMLATGSQDVSWFLLAAIGTYAMSLAPVTWVLIAEIFPNRIRSAATTIAVLCLWLAYFILIFTFPILFDELADNTFYIYSAICIIGFAFVWFRVKETKGKSLEEMEGVFQSH</sequence>
<evidence type="ECO:0000256" key="3">
    <source>
        <dbReference type="ARBA" id="ARBA00022448"/>
    </source>
</evidence>
<dbReference type="PROSITE" id="PS50850">
    <property type="entry name" value="MFS"/>
    <property type="match status" value="1"/>
</dbReference>
<dbReference type="InterPro" id="IPR005829">
    <property type="entry name" value="Sugar_transporter_CS"/>
</dbReference>
<feature type="transmembrane region" description="Helical" evidence="10">
    <location>
        <begin position="245"/>
        <end position="267"/>
    </location>
</feature>
<dbReference type="InterPro" id="IPR003663">
    <property type="entry name" value="Sugar/inositol_transpt"/>
</dbReference>
<dbReference type="OrthoDB" id="9783823at2"/>
<dbReference type="Pfam" id="PF00083">
    <property type="entry name" value="Sugar_tr"/>
    <property type="match status" value="1"/>
</dbReference>
<accession>A0A0C1IVD2</accession>
<evidence type="ECO:0000256" key="7">
    <source>
        <dbReference type="ARBA" id="ARBA00022989"/>
    </source>
</evidence>
<protein>
    <submittedName>
        <fullName evidence="12">MFS transporter</fullName>
    </submittedName>
</protein>
<dbReference type="NCBIfam" id="TIGR00879">
    <property type="entry name" value="SP"/>
    <property type="match status" value="1"/>
</dbReference>
<feature type="domain" description="Major facilitator superfamily (MFS) profile" evidence="11">
    <location>
        <begin position="15"/>
        <end position="430"/>
    </location>
</feature>
<comment type="caution">
    <text evidence="12">The sequence shown here is derived from an EMBL/GenBank/DDBJ whole genome shotgun (WGS) entry which is preliminary data.</text>
</comment>
<dbReference type="InterPro" id="IPR020846">
    <property type="entry name" value="MFS_dom"/>
</dbReference>
<dbReference type="Proteomes" id="UP000031408">
    <property type="component" value="Unassembled WGS sequence"/>
</dbReference>
<dbReference type="InterPro" id="IPR050814">
    <property type="entry name" value="Myo-inositol_Transporter"/>
</dbReference>
<dbReference type="PROSITE" id="PS00216">
    <property type="entry name" value="SUGAR_TRANSPORT_1"/>
    <property type="match status" value="1"/>
</dbReference>
<evidence type="ECO:0000256" key="4">
    <source>
        <dbReference type="ARBA" id="ARBA00022475"/>
    </source>
</evidence>
<comment type="similarity">
    <text evidence="2 9">Belongs to the major facilitator superfamily. Sugar transporter (TC 2.A.1.1) family.</text>
</comment>
<evidence type="ECO:0000256" key="1">
    <source>
        <dbReference type="ARBA" id="ARBA00004651"/>
    </source>
</evidence>
<keyword evidence="4" id="KW-1003">Cell membrane</keyword>
<feature type="transmembrane region" description="Helical" evidence="10">
    <location>
        <begin position="53"/>
        <end position="74"/>
    </location>
</feature>
<keyword evidence="13" id="KW-1185">Reference proteome</keyword>
<dbReference type="PRINTS" id="PR00171">
    <property type="entry name" value="SUGRTRNSPORT"/>
</dbReference>
<evidence type="ECO:0000259" key="11">
    <source>
        <dbReference type="PROSITE" id="PS50850"/>
    </source>
</evidence>
<dbReference type="GO" id="GO:0005886">
    <property type="term" value="C:plasma membrane"/>
    <property type="evidence" value="ECO:0007669"/>
    <property type="project" value="UniProtKB-SubCell"/>
</dbReference>
<dbReference type="SUPFAM" id="SSF103473">
    <property type="entry name" value="MFS general substrate transporter"/>
    <property type="match status" value="1"/>
</dbReference>
<dbReference type="PANTHER" id="PTHR48020">
    <property type="entry name" value="PROTON MYO-INOSITOL COTRANSPORTER"/>
    <property type="match status" value="1"/>
</dbReference>
<feature type="transmembrane region" description="Helical" evidence="10">
    <location>
        <begin position="81"/>
        <end position="100"/>
    </location>
</feature>
<reference evidence="12 13" key="1">
    <citation type="submission" date="2014-11" db="EMBL/GenBank/DDBJ databases">
        <title>Genome sequence of Flavihumibacter solisilvae 3-3.</title>
        <authorList>
            <person name="Zhou G."/>
            <person name="Li M."/>
            <person name="Wang G."/>
        </authorList>
    </citation>
    <scope>NUCLEOTIDE SEQUENCE [LARGE SCALE GENOMIC DNA]</scope>
    <source>
        <strain evidence="12 13">3-3</strain>
    </source>
</reference>
<feature type="transmembrane region" description="Helical" evidence="10">
    <location>
        <begin position="406"/>
        <end position="424"/>
    </location>
</feature>
<keyword evidence="8 10" id="KW-0472">Membrane</keyword>
<organism evidence="12 13">
    <name type="scientific">Flavihumibacter solisilvae</name>
    <dbReference type="NCBI Taxonomy" id="1349421"/>
    <lineage>
        <taxon>Bacteria</taxon>
        <taxon>Pseudomonadati</taxon>
        <taxon>Bacteroidota</taxon>
        <taxon>Chitinophagia</taxon>
        <taxon>Chitinophagales</taxon>
        <taxon>Chitinophagaceae</taxon>
        <taxon>Flavihumibacter</taxon>
    </lineage>
</organism>
<dbReference type="InterPro" id="IPR005828">
    <property type="entry name" value="MFS_sugar_transport-like"/>
</dbReference>
<evidence type="ECO:0000256" key="2">
    <source>
        <dbReference type="ARBA" id="ARBA00010992"/>
    </source>
</evidence>
<feature type="transmembrane region" description="Helical" evidence="10">
    <location>
        <begin position="106"/>
        <end position="128"/>
    </location>
</feature>
<keyword evidence="6 10" id="KW-0812">Transmembrane</keyword>
<name>A0A0C1IVD2_9BACT</name>
<feature type="transmembrane region" description="Helical" evidence="10">
    <location>
        <begin position="12"/>
        <end position="33"/>
    </location>
</feature>